<evidence type="ECO:0000256" key="5">
    <source>
        <dbReference type="ARBA" id="ARBA00022806"/>
    </source>
</evidence>
<feature type="domain" description="UvrD-like helicase C-terminal" evidence="10">
    <location>
        <begin position="209"/>
        <end position="587"/>
    </location>
</feature>
<dbReference type="STRING" id="448385.sce2840"/>
<dbReference type="PROSITE" id="PS51217">
    <property type="entry name" value="UVRD_HELICASE_CTER"/>
    <property type="match status" value="1"/>
</dbReference>
<keyword evidence="12" id="KW-1185">Reference proteome</keyword>
<dbReference type="GO" id="GO:0006281">
    <property type="term" value="P:DNA repair"/>
    <property type="evidence" value="ECO:0007669"/>
    <property type="project" value="UniProtKB-KW"/>
</dbReference>
<dbReference type="BioCyc" id="SCEL448385:SCE_RS14570-MONOMER"/>
<dbReference type="SUPFAM" id="SSF52540">
    <property type="entry name" value="P-loop containing nucleoside triphosphate hydrolases"/>
    <property type="match status" value="1"/>
</dbReference>
<gene>
    <name evidence="11" type="ordered locus">sce2840</name>
</gene>
<evidence type="ECO:0000256" key="3">
    <source>
        <dbReference type="ARBA" id="ARBA00022763"/>
    </source>
</evidence>
<dbReference type="GO" id="GO:0004386">
    <property type="term" value="F:helicase activity"/>
    <property type="evidence" value="ECO:0007669"/>
    <property type="project" value="UniProtKB-KW"/>
</dbReference>
<evidence type="ECO:0000313" key="12">
    <source>
        <dbReference type="Proteomes" id="UP000002139"/>
    </source>
</evidence>
<evidence type="ECO:0000256" key="6">
    <source>
        <dbReference type="ARBA" id="ARBA00022839"/>
    </source>
</evidence>
<keyword evidence="8" id="KW-0238">DNA-binding</keyword>
<dbReference type="Gene3D" id="3.90.320.10">
    <property type="match status" value="1"/>
</dbReference>
<name>A9GBF7_SORC5</name>
<dbReference type="KEGG" id="scl:sce2840"/>
<dbReference type="GO" id="GO:0005524">
    <property type="term" value="F:ATP binding"/>
    <property type="evidence" value="ECO:0007669"/>
    <property type="project" value="UniProtKB-KW"/>
</dbReference>
<evidence type="ECO:0000313" key="11">
    <source>
        <dbReference type="EMBL" id="CAN92999.1"/>
    </source>
</evidence>
<reference evidence="11 12" key="1">
    <citation type="journal article" date="2007" name="Nat. Biotechnol.">
        <title>Complete genome sequence of the myxobacterium Sorangium cellulosum.</title>
        <authorList>
            <person name="Schneiker S."/>
            <person name="Perlova O."/>
            <person name="Kaiser O."/>
            <person name="Gerth K."/>
            <person name="Alici A."/>
            <person name="Altmeyer M.O."/>
            <person name="Bartels D."/>
            <person name="Bekel T."/>
            <person name="Beyer S."/>
            <person name="Bode E."/>
            <person name="Bode H.B."/>
            <person name="Bolten C.J."/>
            <person name="Choudhuri J.V."/>
            <person name="Doss S."/>
            <person name="Elnakady Y.A."/>
            <person name="Frank B."/>
            <person name="Gaigalat L."/>
            <person name="Goesmann A."/>
            <person name="Groeger C."/>
            <person name="Gross F."/>
            <person name="Jelsbak L."/>
            <person name="Jelsbak L."/>
            <person name="Kalinowski J."/>
            <person name="Kegler C."/>
            <person name="Knauber T."/>
            <person name="Konietzny S."/>
            <person name="Kopp M."/>
            <person name="Krause L."/>
            <person name="Krug D."/>
            <person name="Linke B."/>
            <person name="Mahmud T."/>
            <person name="Martinez-Arias R."/>
            <person name="McHardy A.C."/>
            <person name="Merai M."/>
            <person name="Meyer F."/>
            <person name="Mormann S."/>
            <person name="Munoz-Dorado J."/>
            <person name="Perez J."/>
            <person name="Pradella S."/>
            <person name="Rachid S."/>
            <person name="Raddatz G."/>
            <person name="Rosenau F."/>
            <person name="Rueckert C."/>
            <person name="Sasse F."/>
            <person name="Scharfe M."/>
            <person name="Schuster S.C."/>
            <person name="Suen G."/>
            <person name="Treuner-Lange A."/>
            <person name="Velicer G.J."/>
            <person name="Vorholter F.-J."/>
            <person name="Weissman K.J."/>
            <person name="Welch R.D."/>
            <person name="Wenzel S.C."/>
            <person name="Whitworth D.E."/>
            <person name="Wilhelm S."/>
            <person name="Wittmann C."/>
            <person name="Bloecker H."/>
            <person name="Puehler A."/>
            <person name="Mueller R."/>
        </authorList>
    </citation>
    <scope>NUCLEOTIDE SEQUENCE [LARGE SCALE GENOMIC DNA]</scope>
    <source>
        <strain evidence="12">So ce56</strain>
    </source>
</reference>
<dbReference type="eggNOG" id="COG3857">
    <property type="taxonomic scope" value="Bacteria"/>
</dbReference>
<evidence type="ECO:0000256" key="7">
    <source>
        <dbReference type="ARBA" id="ARBA00022840"/>
    </source>
</evidence>
<evidence type="ECO:0000256" key="2">
    <source>
        <dbReference type="ARBA" id="ARBA00022741"/>
    </source>
</evidence>
<dbReference type="AlphaFoldDB" id="A9GBF7"/>
<sequence length="1045" mass="110584">MVSRTSLLIVPTERHVERELASLDLRDARTADQEIRSRWSFVSEALALLAPDAAIASPHTTRLATRLALDALPPDRLRQPVEPAARVALAHAIDRALGAFRRAGTSPAELRALGTPYAIAIAEVLDRADAALRAARLVDPRCAGFLLARALRSAGASAALPLPREVAIRGAVAWEPDDLAWVEALHAAVRARGGAGVTVELPALPDDGAAPVADALERRWASLEDAPEIAWVPDGGAEPLAAIAAKTPEGEARAAAAEVAAALGRGIPPERIAVVVPALDDAALEPLRAALADAGVRSSEPRGRAAASCPDGRVALALLRLAVGPVRREQAIEILRAPGVHAGAWMDRTSAAEAERRSTDLAHRLRDVPVEVDRTGRLLIDGLISVVAARRADRRAGTARTPPAAAQEALSDAELALGFSVLGGAHGDEDGDDEAWMPHALERLLASARWIGEATTRPEIVRRFLSLLDKLGFGEPGIEELRAALRGERRSGGALEAMGAMGQGARAARAIREQAEALARAAYDLGCEERPATAAEIYAELERAAAEQGAGPRGDAGRAGAVRIDVAAGFTALENDVVVVTGLDARAYGGSPGADETLLGEALRGRLPAPSRPATGRERQAAQRAELGWALAGARRVALCYTRGDDSEPNEPHPLFIAAAAAGAHQRTEPASRVAPDAAPLGPRDAELIALAGGGRPAADLAERIRIERARADFFLDPRAPIDLHTGRVLVDRDPALAAQLRAAIGGAHPDRPIAVTHIERAVGCAFAAFARRVLHVRRAEDLAESADARERGTLIHRALQASFEALRELGPERDPAEQLAAARAAAEAALGVSAPMAPLRREAVEKAIADVMEVVARTLDGDGEDASPELRFFLAERRFGAGEPPPWQPLELPPLSDEEGGPSLWVDGQIDRLDRSTDQRVVRVVDYKTGKLPDAKERRRALQLPLYSAIAARALGAEEVRAVYIGVRQRGLIELWPRTAEDQRALAEGWAEAARTARAAVVALWEGKAAPRPTLSTMCARCDARDVCRRPAVVPSDEAAEEVA</sequence>
<dbReference type="HOGENOM" id="CLU_010384_0_0_7"/>
<keyword evidence="9" id="KW-0234">DNA repair</keyword>
<keyword evidence="4" id="KW-0378">Hydrolase</keyword>
<evidence type="ECO:0000256" key="4">
    <source>
        <dbReference type="ARBA" id="ARBA00022801"/>
    </source>
</evidence>
<dbReference type="Proteomes" id="UP000002139">
    <property type="component" value="Chromosome"/>
</dbReference>
<dbReference type="InterPro" id="IPR011604">
    <property type="entry name" value="PDDEXK-like_dom_sf"/>
</dbReference>
<keyword evidence="3" id="KW-0227">DNA damage</keyword>
<keyword evidence="2" id="KW-0547">Nucleotide-binding</keyword>
<dbReference type="Pfam" id="PF12705">
    <property type="entry name" value="PDDEXK_1"/>
    <property type="match status" value="1"/>
</dbReference>
<dbReference type="GO" id="GO:0004527">
    <property type="term" value="F:exonuclease activity"/>
    <property type="evidence" value="ECO:0007669"/>
    <property type="project" value="UniProtKB-KW"/>
</dbReference>
<keyword evidence="1" id="KW-0540">Nuclease</keyword>
<dbReference type="GO" id="GO:0003677">
    <property type="term" value="F:DNA binding"/>
    <property type="evidence" value="ECO:0007669"/>
    <property type="project" value="UniProtKB-KW"/>
</dbReference>
<proteinExistence type="predicted"/>
<organism evidence="11 12">
    <name type="scientific">Sorangium cellulosum (strain So ce56)</name>
    <name type="common">Polyangium cellulosum (strain So ce56)</name>
    <dbReference type="NCBI Taxonomy" id="448385"/>
    <lineage>
        <taxon>Bacteria</taxon>
        <taxon>Pseudomonadati</taxon>
        <taxon>Myxococcota</taxon>
        <taxon>Polyangia</taxon>
        <taxon>Polyangiales</taxon>
        <taxon>Polyangiaceae</taxon>
        <taxon>Sorangium</taxon>
    </lineage>
</organism>
<keyword evidence="5" id="KW-0347">Helicase</keyword>
<protein>
    <recommendedName>
        <fullName evidence="10">UvrD-like helicase C-terminal domain-containing protein</fullName>
    </recommendedName>
</protein>
<dbReference type="InterPro" id="IPR038726">
    <property type="entry name" value="PDDEXK_AddAB-type"/>
</dbReference>
<evidence type="ECO:0000256" key="1">
    <source>
        <dbReference type="ARBA" id="ARBA00022722"/>
    </source>
</evidence>
<accession>A9GBF7</accession>
<dbReference type="EMBL" id="AM746676">
    <property type="protein sequence ID" value="CAN92999.1"/>
    <property type="molecule type" value="Genomic_DNA"/>
</dbReference>
<evidence type="ECO:0000259" key="10">
    <source>
        <dbReference type="PROSITE" id="PS51217"/>
    </source>
</evidence>
<keyword evidence="7" id="KW-0067">ATP-binding</keyword>
<dbReference type="InterPro" id="IPR027417">
    <property type="entry name" value="P-loop_NTPase"/>
</dbReference>
<evidence type="ECO:0000256" key="8">
    <source>
        <dbReference type="ARBA" id="ARBA00023125"/>
    </source>
</evidence>
<keyword evidence="6" id="KW-0269">Exonuclease</keyword>
<evidence type="ECO:0000256" key="9">
    <source>
        <dbReference type="ARBA" id="ARBA00023204"/>
    </source>
</evidence>
<dbReference type="InterPro" id="IPR014017">
    <property type="entry name" value="DNA_helicase_UvrD-like_C"/>
</dbReference>